<dbReference type="PANTHER" id="PTHR37953">
    <property type="entry name" value="UPF0127 PROTEIN MJ1496"/>
    <property type="match status" value="1"/>
</dbReference>
<dbReference type="Proteomes" id="UP000177682">
    <property type="component" value="Unassembled WGS sequence"/>
</dbReference>
<dbReference type="EMBL" id="MFEY01000009">
    <property type="protein sequence ID" value="OGE89704.1"/>
    <property type="molecule type" value="Genomic_DNA"/>
</dbReference>
<evidence type="ECO:0000313" key="1">
    <source>
        <dbReference type="EMBL" id="OGE89704.1"/>
    </source>
</evidence>
<evidence type="ECO:0000313" key="2">
    <source>
        <dbReference type="Proteomes" id="UP000177682"/>
    </source>
</evidence>
<proteinExistence type="predicted"/>
<sequence length="144" mass="15532">MVLVALPLVAAGCNRGGSVSDETASVTIAEQTLSVQVADTPELREQGLSGRESLGANEGMLFKFPAAGKYGFWMKDMKFPLDLIWIKDGKVAEVTLNAKPEPGVQDSALYRYVSQQEIDSVLEVNAGWAVQNKIRVGDSVDVTE</sequence>
<evidence type="ECO:0008006" key="3">
    <source>
        <dbReference type="Google" id="ProtNLM"/>
    </source>
</evidence>
<organism evidence="1 2">
    <name type="scientific">Candidatus Doudnabacteria bacterium RIFCSPHIGHO2_12_FULL_48_16</name>
    <dbReference type="NCBI Taxonomy" id="1817838"/>
    <lineage>
        <taxon>Bacteria</taxon>
        <taxon>Candidatus Doudnaibacteriota</taxon>
    </lineage>
</organism>
<reference evidence="1 2" key="1">
    <citation type="journal article" date="2016" name="Nat. Commun.">
        <title>Thousands of microbial genomes shed light on interconnected biogeochemical processes in an aquifer system.</title>
        <authorList>
            <person name="Anantharaman K."/>
            <person name="Brown C.T."/>
            <person name="Hug L.A."/>
            <person name="Sharon I."/>
            <person name="Castelle C.J."/>
            <person name="Probst A.J."/>
            <person name="Thomas B.C."/>
            <person name="Singh A."/>
            <person name="Wilkins M.J."/>
            <person name="Karaoz U."/>
            <person name="Brodie E.L."/>
            <person name="Williams K.H."/>
            <person name="Hubbard S.S."/>
            <person name="Banfield J.F."/>
        </authorList>
    </citation>
    <scope>NUCLEOTIDE SEQUENCE [LARGE SCALE GENOMIC DNA]</scope>
</reference>
<dbReference type="AlphaFoldDB" id="A0A1F5PIS7"/>
<dbReference type="PANTHER" id="PTHR37953:SF1">
    <property type="entry name" value="UPF0127 PROTEIN MJ1496"/>
    <property type="match status" value="1"/>
</dbReference>
<gene>
    <name evidence="1" type="ORF">A3E29_00565</name>
</gene>
<dbReference type="InterPro" id="IPR003795">
    <property type="entry name" value="DUF192"/>
</dbReference>
<comment type="caution">
    <text evidence="1">The sequence shown here is derived from an EMBL/GenBank/DDBJ whole genome shotgun (WGS) entry which is preliminary data.</text>
</comment>
<dbReference type="Pfam" id="PF02643">
    <property type="entry name" value="DUF192"/>
    <property type="match status" value="1"/>
</dbReference>
<accession>A0A1F5PIS7</accession>
<dbReference type="InterPro" id="IPR038695">
    <property type="entry name" value="Saro_0823-like_sf"/>
</dbReference>
<name>A0A1F5PIS7_9BACT</name>
<dbReference type="Gene3D" id="2.60.120.1140">
    <property type="entry name" value="Protein of unknown function DUF192"/>
    <property type="match status" value="1"/>
</dbReference>
<protein>
    <recommendedName>
        <fullName evidence="3">DUF192 domain-containing protein</fullName>
    </recommendedName>
</protein>